<organism evidence="3 4">
    <name type="scientific">Pseudoduganella violacea</name>
    <dbReference type="NCBI Taxonomy" id="1715466"/>
    <lineage>
        <taxon>Bacteria</taxon>
        <taxon>Pseudomonadati</taxon>
        <taxon>Pseudomonadota</taxon>
        <taxon>Betaproteobacteria</taxon>
        <taxon>Burkholderiales</taxon>
        <taxon>Oxalobacteraceae</taxon>
        <taxon>Telluria group</taxon>
        <taxon>Pseudoduganella</taxon>
    </lineage>
</organism>
<protein>
    <submittedName>
        <fullName evidence="3">Putative iron-regulated membrane protein</fullName>
    </submittedName>
</protein>
<comment type="caution">
    <text evidence="3">The sequence shown here is derived from an EMBL/GenBank/DDBJ whole genome shotgun (WGS) entry which is preliminary data.</text>
</comment>
<feature type="transmembrane region" description="Helical" evidence="2">
    <location>
        <begin position="393"/>
        <end position="414"/>
    </location>
</feature>
<dbReference type="InterPro" id="IPR005625">
    <property type="entry name" value="PepSY-ass_TM"/>
</dbReference>
<reference evidence="3 4" key="1">
    <citation type="submission" date="2020-08" db="EMBL/GenBank/DDBJ databases">
        <title>Genomic Encyclopedia of Type Strains, Phase III (KMG-III): the genomes of soil and plant-associated and newly described type strains.</title>
        <authorList>
            <person name="Whitman W."/>
        </authorList>
    </citation>
    <scope>NUCLEOTIDE SEQUENCE [LARGE SCALE GENOMIC DNA]</scope>
    <source>
        <strain evidence="3 4">CECT 8897</strain>
    </source>
</reference>
<feature type="region of interest" description="Disordered" evidence="1">
    <location>
        <begin position="1"/>
        <end position="34"/>
    </location>
</feature>
<keyword evidence="4" id="KW-1185">Reference proteome</keyword>
<dbReference type="Proteomes" id="UP000541535">
    <property type="component" value="Unassembled WGS sequence"/>
</dbReference>
<feature type="compositionally biased region" description="Basic residues" evidence="1">
    <location>
        <begin position="25"/>
        <end position="34"/>
    </location>
</feature>
<dbReference type="RefSeq" id="WP_183442481.1">
    <property type="nucleotide sequence ID" value="NZ_JACHXD010000011.1"/>
</dbReference>
<evidence type="ECO:0000313" key="4">
    <source>
        <dbReference type="Proteomes" id="UP000541535"/>
    </source>
</evidence>
<proteinExistence type="predicted"/>
<feature type="transmembrane region" description="Helical" evidence="2">
    <location>
        <begin position="248"/>
        <end position="267"/>
    </location>
</feature>
<name>A0A7W5BCR1_9BURK</name>
<keyword evidence="2" id="KW-0812">Transmembrane</keyword>
<evidence type="ECO:0000313" key="3">
    <source>
        <dbReference type="EMBL" id="MBB3120714.1"/>
    </source>
</evidence>
<dbReference type="Pfam" id="PF03929">
    <property type="entry name" value="PepSY_TM"/>
    <property type="match status" value="1"/>
</dbReference>
<evidence type="ECO:0000256" key="2">
    <source>
        <dbReference type="SAM" id="Phobius"/>
    </source>
</evidence>
<accession>A0A7W5BCR1</accession>
<dbReference type="PANTHER" id="PTHR34219">
    <property type="entry name" value="IRON-REGULATED INNER MEMBRANE PROTEIN-RELATED"/>
    <property type="match status" value="1"/>
</dbReference>
<feature type="transmembrane region" description="Helical" evidence="2">
    <location>
        <begin position="48"/>
        <end position="71"/>
    </location>
</feature>
<evidence type="ECO:0000256" key="1">
    <source>
        <dbReference type="SAM" id="MobiDB-lite"/>
    </source>
</evidence>
<dbReference type="EMBL" id="JACHXD010000011">
    <property type="protein sequence ID" value="MBB3120714.1"/>
    <property type="molecule type" value="Genomic_DNA"/>
</dbReference>
<keyword evidence="2" id="KW-1133">Transmembrane helix</keyword>
<feature type="compositionally biased region" description="Low complexity" evidence="1">
    <location>
        <begin position="11"/>
        <end position="24"/>
    </location>
</feature>
<dbReference type="AlphaFoldDB" id="A0A7W5BCR1"/>
<dbReference type="PANTHER" id="PTHR34219:SF3">
    <property type="entry name" value="BLL7967 PROTEIN"/>
    <property type="match status" value="1"/>
</dbReference>
<gene>
    <name evidence="3" type="ORF">FHS03_003784</name>
</gene>
<feature type="transmembrane region" description="Helical" evidence="2">
    <location>
        <begin position="197"/>
        <end position="218"/>
    </location>
</feature>
<sequence>MSAAKDAAEVARGGPQAAVAPAPRRAAHPARKPGRLARAKDLLRTVHLWLGLVFGSVFVVLGLTGAAIAWLHEIDHTLNADLMRVAPPPGMQAGAPLPVTPAMVQAVHERLLNDPAYGKATQIIFPGEAGEVAVAWYKLRPEGTYCLQQFRQVMVDPFTLRVTGERVWGELGFSRQLLMPTLFHLHRYLVAGETGKMLIATSGVAMLGVALSGLFVWWPKATRSAWRMALTVRHGGSWPRFNFSLHRAAGFFAVPVLLVLGFSGAHFNQPAWIAPVINAVAPLPPAGKAVNRSDKSLPLIAPADAVRAAQAAIPQGRVSRLSLPAKADAPYEVRLRQPGELREGDGATRVSIDSRSGDVLKMADPLRPQGGEAVVNWLFPLHSGEAFGTAGRAFISVFGLMPLVFFATGLVIWSKRRRAKHKGRH</sequence>
<keyword evidence="2" id="KW-0472">Membrane</keyword>